<name>A0ABR5F6Y6_9ACTN</name>
<evidence type="ECO:0000313" key="3">
    <source>
        <dbReference type="EMBL" id="KLL12433.1"/>
    </source>
</evidence>
<dbReference type="EMBL" id="JWIO01000005">
    <property type="protein sequence ID" value="KLL12433.1"/>
    <property type="molecule type" value="Genomic_DNA"/>
</dbReference>
<dbReference type="Proteomes" id="UP000035425">
    <property type="component" value="Unassembled WGS sequence"/>
</dbReference>
<gene>
    <name evidence="3" type="ORF">FrCorBMG51_05355</name>
</gene>
<dbReference type="InterPro" id="IPR029058">
    <property type="entry name" value="AB_hydrolase_fold"/>
</dbReference>
<evidence type="ECO:0000259" key="2">
    <source>
        <dbReference type="Pfam" id="PF07859"/>
    </source>
</evidence>
<dbReference type="Gene3D" id="3.40.50.1820">
    <property type="entry name" value="alpha/beta hydrolase"/>
    <property type="match status" value="1"/>
</dbReference>
<keyword evidence="1" id="KW-0378">Hydrolase</keyword>
<dbReference type="Pfam" id="PF07859">
    <property type="entry name" value="Abhydrolase_3"/>
    <property type="match status" value="1"/>
</dbReference>
<sequence length="302" mass="32726">MTARLRAAQVASYHTLTVPQARAVLERVTAMQAPEVPVAEVRDVLVPGAAGQLPARVYHPAPTRRLPLVVYVHGGGWVLGGIEPADRPCRRLAVASDCVVVSVEYRRAPETQFPGPLEDCVRAVRWLADNPQAVGADAEHLVLLGDSAGGNLVAATALCLRDGGGPRADRQILLYPCLAPARTSTFASYERYADGPLMTRAEMEWFWDHYLPSEADGEDPRAAPLRAVDLSGLPPATVVVAELDPLRDEGLAYADRLRAAGVPTEVTVYQGAAHGFWWLDGEMRQASELTEQLARRLRAGRE</sequence>
<dbReference type="SUPFAM" id="SSF53474">
    <property type="entry name" value="alpha/beta-Hydrolases"/>
    <property type="match status" value="1"/>
</dbReference>
<evidence type="ECO:0000256" key="1">
    <source>
        <dbReference type="ARBA" id="ARBA00022801"/>
    </source>
</evidence>
<organism evidence="3 4">
    <name type="scientific">Protofrankia coriariae</name>
    <dbReference type="NCBI Taxonomy" id="1562887"/>
    <lineage>
        <taxon>Bacteria</taxon>
        <taxon>Bacillati</taxon>
        <taxon>Actinomycetota</taxon>
        <taxon>Actinomycetes</taxon>
        <taxon>Frankiales</taxon>
        <taxon>Frankiaceae</taxon>
        <taxon>Protofrankia</taxon>
    </lineage>
</organism>
<keyword evidence="4" id="KW-1185">Reference proteome</keyword>
<proteinExistence type="predicted"/>
<accession>A0ABR5F6Y6</accession>
<dbReference type="PANTHER" id="PTHR48081">
    <property type="entry name" value="AB HYDROLASE SUPERFAMILY PROTEIN C4A8.06C"/>
    <property type="match status" value="1"/>
</dbReference>
<dbReference type="InterPro" id="IPR050300">
    <property type="entry name" value="GDXG_lipolytic_enzyme"/>
</dbReference>
<feature type="domain" description="Alpha/beta hydrolase fold-3" evidence="2">
    <location>
        <begin position="69"/>
        <end position="277"/>
    </location>
</feature>
<reference evidence="3 4" key="1">
    <citation type="submission" date="2014-12" db="EMBL/GenBank/DDBJ databases">
        <title>Frankia sp. BMG5.1 draft genome.</title>
        <authorList>
            <person name="Gtari M."/>
            <person name="Ghodhbane-Gtari F."/>
            <person name="Nouioui I."/>
            <person name="Ktari A."/>
            <person name="Hezbri K."/>
            <person name="Mimouni W."/>
            <person name="Sbissi I."/>
            <person name="Ayari A."/>
            <person name="Yamanaka T."/>
            <person name="Normand P."/>
            <person name="Tisa L.S."/>
            <person name="Boudabous A."/>
        </authorList>
    </citation>
    <scope>NUCLEOTIDE SEQUENCE [LARGE SCALE GENOMIC DNA]</scope>
    <source>
        <strain evidence="3 4">BMG5.1</strain>
    </source>
</reference>
<evidence type="ECO:0000313" key="4">
    <source>
        <dbReference type="Proteomes" id="UP000035425"/>
    </source>
</evidence>
<protein>
    <recommendedName>
        <fullName evidence="2">Alpha/beta hydrolase fold-3 domain-containing protein</fullName>
    </recommendedName>
</protein>
<dbReference type="PANTHER" id="PTHR48081:SF8">
    <property type="entry name" value="ALPHA_BETA HYDROLASE FOLD-3 DOMAIN-CONTAINING PROTEIN-RELATED"/>
    <property type="match status" value="1"/>
</dbReference>
<comment type="caution">
    <text evidence="3">The sequence shown here is derived from an EMBL/GenBank/DDBJ whole genome shotgun (WGS) entry which is preliminary data.</text>
</comment>
<dbReference type="InterPro" id="IPR013094">
    <property type="entry name" value="AB_hydrolase_3"/>
</dbReference>